<accession>A0A515D6V3</accession>
<dbReference type="EMBL" id="CP035503">
    <property type="protein sequence ID" value="QDL36145.1"/>
    <property type="molecule type" value="Genomic_DNA"/>
</dbReference>
<name>A0A515D6V3_9BURK</name>
<dbReference type="AlphaFoldDB" id="A0A515D6V3"/>
<protein>
    <submittedName>
        <fullName evidence="2">CoA-binding protein</fullName>
    </submittedName>
</protein>
<keyword evidence="3" id="KW-1185">Reference proteome</keyword>
<dbReference type="InterPro" id="IPR036291">
    <property type="entry name" value="NAD(P)-bd_dom_sf"/>
</dbReference>
<evidence type="ECO:0000313" key="2">
    <source>
        <dbReference type="EMBL" id="QDL36145.1"/>
    </source>
</evidence>
<dbReference type="Gene3D" id="3.40.50.720">
    <property type="entry name" value="NAD(P)-binding Rossmann-like Domain"/>
    <property type="match status" value="1"/>
</dbReference>
<sequence>MTESESIQKILASCRTVAVVGLSPKPHRASHEVAQYMQAHGWRIVPVNPNAREVLGEKAYATLSEAARHERIELVNVFRHSEEIPPIADEAIAIGAKALWLQLGIENDDALAKAAAAGLLVVQNRCLKVEHASA</sequence>
<reference evidence="2 3" key="1">
    <citation type="submission" date="2019-01" db="EMBL/GenBank/DDBJ databases">
        <title>Genomic insights into a novel species Rhodoferax sp.</title>
        <authorList>
            <person name="Jin L."/>
        </authorList>
    </citation>
    <scope>NUCLEOTIDE SEQUENCE [LARGE SCALE GENOMIC DNA]</scope>
    <source>
        <strain evidence="2 3">CHu59-6-5</strain>
    </source>
</reference>
<dbReference type="Proteomes" id="UP000316798">
    <property type="component" value="Chromosome"/>
</dbReference>
<dbReference type="SMART" id="SM00881">
    <property type="entry name" value="CoA_binding"/>
    <property type="match status" value="1"/>
</dbReference>
<dbReference type="PANTHER" id="PTHR33303">
    <property type="entry name" value="CYTOPLASMIC PROTEIN-RELATED"/>
    <property type="match status" value="1"/>
</dbReference>
<dbReference type="InterPro" id="IPR003781">
    <property type="entry name" value="CoA-bd"/>
</dbReference>
<dbReference type="KEGG" id="rhf:EUB48_01675"/>
<organism evidence="2 3">
    <name type="scientific">Rhodoferax sediminis</name>
    <dbReference type="NCBI Taxonomy" id="2509614"/>
    <lineage>
        <taxon>Bacteria</taxon>
        <taxon>Pseudomonadati</taxon>
        <taxon>Pseudomonadota</taxon>
        <taxon>Betaproteobacteria</taxon>
        <taxon>Burkholderiales</taxon>
        <taxon>Comamonadaceae</taxon>
        <taxon>Rhodoferax</taxon>
    </lineage>
</organism>
<dbReference type="RefSeq" id="WP_142817314.1">
    <property type="nucleotide sequence ID" value="NZ_CP035503.1"/>
</dbReference>
<gene>
    <name evidence="2" type="ORF">EUB48_01675</name>
</gene>
<evidence type="ECO:0000259" key="1">
    <source>
        <dbReference type="SMART" id="SM00881"/>
    </source>
</evidence>
<dbReference type="Pfam" id="PF13380">
    <property type="entry name" value="CoA_binding_2"/>
    <property type="match status" value="1"/>
</dbReference>
<dbReference type="SUPFAM" id="SSF51735">
    <property type="entry name" value="NAD(P)-binding Rossmann-fold domains"/>
    <property type="match status" value="1"/>
</dbReference>
<evidence type="ECO:0000313" key="3">
    <source>
        <dbReference type="Proteomes" id="UP000316798"/>
    </source>
</evidence>
<proteinExistence type="predicted"/>
<dbReference type="PANTHER" id="PTHR33303:SF2">
    <property type="entry name" value="COA-BINDING DOMAIN-CONTAINING PROTEIN"/>
    <property type="match status" value="1"/>
</dbReference>
<feature type="domain" description="CoA-binding" evidence="1">
    <location>
        <begin position="11"/>
        <end position="105"/>
    </location>
</feature>
<dbReference type="OrthoDB" id="9804695at2"/>